<dbReference type="OrthoDB" id="1750978at2759"/>
<proteinExistence type="predicted"/>
<comment type="caution">
    <text evidence="1">The sequence shown here is derived from an EMBL/GenBank/DDBJ whole genome shotgun (WGS) entry which is preliminary data.</text>
</comment>
<reference evidence="2" key="2">
    <citation type="submission" date="2019-10" db="EMBL/GenBank/DDBJ databases">
        <title>A de novo genome assembly of a pear dwarfing rootstock.</title>
        <authorList>
            <person name="Wang F."/>
            <person name="Wang J."/>
            <person name="Li S."/>
            <person name="Zhang Y."/>
            <person name="Fang M."/>
            <person name="Ma L."/>
            <person name="Zhao Y."/>
            <person name="Jiang S."/>
        </authorList>
    </citation>
    <scope>NUCLEOTIDE SEQUENCE [LARGE SCALE GENOMIC DNA]</scope>
</reference>
<reference evidence="1 2" key="3">
    <citation type="submission" date="2019-11" db="EMBL/GenBank/DDBJ databases">
        <title>A de novo genome assembly of a pear dwarfing rootstock.</title>
        <authorList>
            <person name="Wang F."/>
            <person name="Wang J."/>
            <person name="Li S."/>
            <person name="Zhang Y."/>
            <person name="Fang M."/>
            <person name="Ma L."/>
            <person name="Zhao Y."/>
            <person name="Jiang S."/>
        </authorList>
    </citation>
    <scope>NUCLEOTIDE SEQUENCE [LARGE SCALE GENOMIC DNA]</scope>
    <source>
        <strain evidence="1">S2</strain>
        <tissue evidence="1">Leaf</tissue>
    </source>
</reference>
<evidence type="ECO:0000313" key="1">
    <source>
        <dbReference type="EMBL" id="KAB2617611.1"/>
    </source>
</evidence>
<sequence>MGLSHGLGLNFFAHVELYKKNEFPFLTLISFAPFVVIFFKIECSLVERDFDKPGGLSDEGSPSSSSRFEPAISESLGSLLESCEEETLDDLHDHRTCILFLSLKAFDEGISEQCRSRDVTLEFSCLQAYIGSTFYVSGGEKVALDAIPIFHSEFIANHLDKNLLDSKEQLETLRQSCSIPSSVGMRLVCDEELSTKLPKGYVMFYTQILVTLGVKLPLHPWLQNVLSLIGYAPGQLNPGFWDTLVKFYIIWMECGLVEKVSKKRETSTKKWKIGTKKGKATMLVSVDDILFHKGARKHRVKPISRLRRGRRATVDEFDGPLAENESDRDWMMRLSAYMANGLAIGTFEFVGTRTTDANIFKCSTGTTASIPKASENGVSHVEVRYKIRCKTPQLVIDVQVADGLVSNFLSLDFIIWDGAMSKEFINRGDPTIPLLLIMKPKNLPEPTPGTLVRVQPHLVPPQDEEGFRQFGDVLVSMLTLD</sequence>
<keyword evidence="2" id="KW-1185">Reference proteome</keyword>
<reference evidence="1 2" key="1">
    <citation type="submission" date="2019-09" db="EMBL/GenBank/DDBJ databases">
        <authorList>
            <person name="Ou C."/>
        </authorList>
    </citation>
    <scope>NUCLEOTIDE SEQUENCE [LARGE SCALE GENOMIC DNA]</scope>
    <source>
        <strain evidence="1">S2</strain>
        <tissue evidence="1">Leaf</tissue>
    </source>
</reference>
<dbReference type="EMBL" id="SMOL01000401">
    <property type="protein sequence ID" value="KAB2617611.1"/>
    <property type="molecule type" value="Genomic_DNA"/>
</dbReference>
<protein>
    <submittedName>
        <fullName evidence="1">Uncharacterized protein</fullName>
    </submittedName>
</protein>
<accession>A0A5N5GUP3</accession>
<name>A0A5N5GUP3_9ROSA</name>
<gene>
    <name evidence="1" type="ORF">D8674_013480</name>
</gene>
<dbReference type="AlphaFoldDB" id="A0A5N5GUP3"/>
<evidence type="ECO:0000313" key="2">
    <source>
        <dbReference type="Proteomes" id="UP000327157"/>
    </source>
</evidence>
<dbReference type="Proteomes" id="UP000327157">
    <property type="component" value="Chromosome 15"/>
</dbReference>
<organism evidence="1 2">
    <name type="scientific">Pyrus ussuriensis x Pyrus communis</name>
    <dbReference type="NCBI Taxonomy" id="2448454"/>
    <lineage>
        <taxon>Eukaryota</taxon>
        <taxon>Viridiplantae</taxon>
        <taxon>Streptophyta</taxon>
        <taxon>Embryophyta</taxon>
        <taxon>Tracheophyta</taxon>
        <taxon>Spermatophyta</taxon>
        <taxon>Magnoliopsida</taxon>
        <taxon>eudicotyledons</taxon>
        <taxon>Gunneridae</taxon>
        <taxon>Pentapetalae</taxon>
        <taxon>rosids</taxon>
        <taxon>fabids</taxon>
        <taxon>Rosales</taxon>
        <taxon>Rosaceae</taxon>
        <taxon>Amygdaloideae</taxon>
        <taxon>Maleae</taxon>
        <taxon>Pyrus</taxon>
    </lineage>
</organism>